<evidence type="ECO:0000313" key="1">
    <source>
        <dbReference type="EMBL" id="GIY09929.1"/>
    </source>
</evidence>
<keyword evidence="2" id="KW-1185">Reference proteome</keyword>
<dbReference type="AlphaFoldDB" id="A0AAV4QM66"/>
<dbReference type="EMBL" id="BPLQ01004693">
    <property type="protein sequence ID" value="GIY09929.1"/>
    <property type="molecule type" value="Genomic_DNA"/>
</dbReference>
<gene>
    <name evidence="1" type="primary">BIW11_09471</name>
    <name evidence="1" type="ORF">CDAR_460031</name>
</gene>
<name>A0AAV4QM66_9ARAC</name>
<organism evidence="1 2">
    <name type="scientific">Caerostris darwini</name>
    <dbReference type="NCBI Taxonomy" id="1538125"/>
    <lineage>
        <taxon>Eukaryota</taxon>
        <taxon>Metazoa</taxon>
        <taxon>Ecdysozoa</taxon>
        <taxon>Arthropoda</taxon>
        <taxon>Chelicerata</taxon>
        <taxon>Arachnida</taxon>
        <taxon>Araneae</taxon>
        <taxon>Araneomorphae</taxon>
        <taxon>Entelegynae</taxon>
        <taxon>Araneoidea</taxon>
        <taxon>Araneidae</taxon>
        <taxon>Caerostris</taxon>
    </lineage>
</organism>
<dbReference type="InterPro" id="IPR013783">
    <property type="entry name" value="Ig-like_fold"/>
</dbReference>
<proteinExistence type="predicted"/>
<protein>
    <submittedName>
        <fullName evidence="1">Down syndrome cell adhesion molecule protein Dscam2-like</fullName>
    </submittedName>
</protein>
<dbReference type="Proteomes" id="UP001054837">
    <property type="component" value="Unassembled WGS sequence"/>
</dbReference>
<accession>A0AAV4QM66</accession>
<dbReference type="Gene3D" id="2.60.40.10">
    <property type="entry name" value="Immunoglobulins"/>
    <property type="match status" value="1"/>
</dbReference>
<reference evidence="1 2" key="1">
    <citation type="submission" date="2021-06" db="EMBL/GenBank/DDBJ databases">
        <title>Caerostris darwini draft genome.</title>
        <authorList>
            <person name="Kono N."/>
            <person name="Arakawa K."/>
        </authorList>
    </citation>
    <scope>NUCLEOTIDE SEQUENCE [LARGE SCALE GENOMIC DNA]</scope>
</reference>
<evidence type="ECO:0000313" key="2">
    <source>
        <dbReference type="Proteomes" id="UP001054837"/>
    </source>
</evidence>
<sequence>MEGSSGFFSFNDETGLSGRYSVLPNGELLIRNAMISDGFKSYRCLTKHILSGDIQLSSTSGRLIITDPQGTQPPRMSDTRSTINVRQGTSAELTCVAQAYPLPNYNSRQNKKFCPPLDFRTLTYPFNFQNRTKIYKQERAKENRTK</sequence>
<comment type="caution">
    <text evidence="1">The sequence shown here is derived from an EMBL/GenBank/DDBJ whole genome shotgun (WGS) entry which is preliminary data.</text>
</comment>